<organism evidence="1 2">
    <name type="scientific">Pontibacillus yanchengensis</name>
    <dbReference type="NCBI Taxonomy" id="462910"/>
    <lineage>
        <taxon>Bacteria</taxon>
        <taxon>Bacillati</taxon>
        <taxon>Bacillota</taxon>
        <taxon>Bacilli</taxon>
        <taxon>Bacillales</taxon>
        <taxon>Bacillaceae</taxon>
        <taxon>Pontibacillus</taxon>
    </lineage>
</organism>
<evidence type="ECO:0000313" key="2">
    <source>
        <dbReference type="Proteomes" id="UP000466692"/>
    </source>
</evidence>
<evidence type="ECO:0000313" key="1">
    <source>
        <dbReference type="EMBL" id="MYL51776.1"/>
    </source>
</evidence>
<dbReference type="EMBL" id="WMEU01000001">
    <property type="protein sequence ID" value="MYL51776.1"/>
    <property type="molecule type" value="Genomic_DNA"/>
</dbReference>
<proteinExistence type="predicted"/>
<protein>
    <submittedName>
        <fullName evidence="1">Uncharacterized protein</fullName>
    </submittedName>
</protein>
<dbReference type="Proteomes" id="UP000466692">
    <property type="component" value="Unassembled WGS sequence"/>
</dbReference>
<gene>
    <name evidence="1" type="ORF">GLW08_00330</name>
</gene>
<reference evidence="1" key="1">
    <citation type="submission" date="2019-11" db="EMBL/GenBank/DDBJ databases">
        <title>Genome sequences of 17 halophilic strains isolated from different environments.</title>
        <authorList>
            <person name="Furrow R.E."/>
        </authorList>
    </citation>
    <scope>NUCLEOTIDE SEQUENCE</scope>
    <source>
        <strain evidence="1">22510_22_Filter</strain>
    </source>
</reference>
<comment type="caution">
    <text evidence="1">The sequence shown here is derived from an EMBL/GenBank/DDBJ whole genome shotgun (WGS) entry which is preliminary data.</text>
</comment>
<accession>A0ACC7VAC6</accession>
<name>A0ACC7VAC6_9BACI</name>
<keyword evidence="2" id="KW-1185">Reference proteome</keyword>
<sequence>MTIPNYEDIRKVHQQLVDMRVEYWFNHDLLSFQWWILILVLILPWFIWWRFVDKKRIDQILLFGTLLILLVSLLDDLGVEMHLWSYPYQLVPLLPKLVPIDYGMLVVAHMYLYQKYTRWKSFIVANIVMAAVFTFIFEPITVWLDIYKMEDWRYIYSFPIYILKAVLIKWLVDMIIIKKKMLDN</sequence>